<dbReference type="KEGG" id="bgt:106070800"/>
<dbReference type="VEuPathDB" id="VectorBase:BGLB024502"/>
<name>A0A2C9KWW6_BIOGL</name>
<evidence type="ECO:0000313" key="2">
    <source>
        <dbReference type="Proteomes" id="UP000076420"/>
    </source>
</evidence>
<sequence>MWFHTMVQFRQSLKAILTLYFIYTLTASNADMVAVNSKQLPRTLERDLRGASFQREFHRQINLLHALGQKLSEKVNKLREEEENQQERPTTTSTKFWCFFNVVACY</sequence>
<reference evidence="1" key="1">
    <citation type="submission" date="2020-05" db="UniProtKB">
        <authorList>
            <consortium name="EnsemblMetazoa"/>
        </authorList>
    </citation>
    <scope>IDENTIFICATION</scope>
    <source>
        <strain evidence="1">BB02</strain>
    </source>
</reference>
<organism evidence="1 2">
    <name type="scientific">Biomphalaria glabrata</name>
    <name type="common">Bloodfluke planorb</name>
    <name type="synonym">Freshwater snail</name>
    <dbReference type="NCBI Taxonomy" id="6526"/>
    <lineage>
        <taxon>Eukaryota</taxon>
        <taxon>Metazoa</taxon>
        <taxon>Spiralia</taxon>
        <taxon>Lophotrochozoa</taxon>
        <taxon>Mollusca</taxon>
        <taxon>Gastropoda</taxon>
        <taxon>Heterobranchia</taxon>
        <taxon>Euthyneura</taxon>
        <taxon>Panpulmonata</taxon>
        <taxon>Hygrophila</taxon>
        <taxon>Lymnaeoidea</taxon>
        <taxon>Planorbidae</taxon>
        <taxon>Biomphalaria</taxon>
    </lineage>
</organism>
<dbReference type="VEuPathDB" id="VectorBase:BGLAX_049895"/>
<protein>
    <submittedName>
        <fullName evidence="1">Uncharacterized protein</fullName>
    </submittedName>
</protein>
<accession>A0A2C9KWW6</accession>
<dbReference type="RefSeq" id="XP_013086221.2">
    <property type="nucleotide sequence ID" value="XM_013230767.2"/>
</dbReference>
<evidence type="ECO:0000313" key="1">
    <source>
        <dbReference type="EnsemblMetazoa" id="BGLB024502-PA"/>
    </source>
</evidence>
<dbReference type="Proteomes" id="UP000076420">
    <property type="component" value="Unassembled WGS sequence"/>
</dbReference>
<proteinExistence type="predicted"/>
<dbReference type="AlphaFoldDB" id="A0A2C9KWW6"/>
<dbReference type="EnsemblMetazoa" id="BGLB024502-RA">
    <property type="protein sequence ID" value="BGLB024502-PA"/>
    <property type="gene ID" value="BGLB024502"/>
</dbReference>
<gene>
    <name evidence="1" type="primary">106070800</name>
</gene>